<feature type="compositionally biased region" description="Basic and acidic residues" evidence="1">
    <location>
        <begin position="61"/>
        <end position="75"/>
    </location>
</feature>
<evidence type="ECO:0000313" key="2">
    <source>
        <dbReference type="EMBL" id="MPC83014.1"/>
    </source>
</evidence>
<keyword evidence="3" id="KW-1185">Reference proteome</keyword>
<sequence length="83" mass="8809">MPSPSPITPHRYSPSLTTTACHHHTSFSSPPFTPPSTPTPSISAAWNPRSLAAASSAGPHNRKEIELQSGQRHESVNPIRCGG</sequence>
<dbReference type="EMBL" id="VSRR010061277">
    <property type="protein sequence ID" value="MPC83014.1"/>
    <property type="molecule type" value="Genomic_DNA"/>
</dbReference>
<comment type="caution">
    <text evidence="2">The sequence shown here is derived from an EMBL/GenBank/DDBJ whole genome shotgun (WGS) entry which is preliminary data.</text>
</comment>
<protein>
    <submittedName>
        <fullName evidence="2">Uncharacterized protein</fullName>
    </submittedName>
</protein>
<organism evidence="2 3">
    <name type="scientific">Portunus trituberculatus</name>
    <name type="common">Swimming crab</name>
    <name type="synonym">Neptunus trituberculatus</name>
    <dbReference type="NCBI Taxonomy" id="210409"/>
    <lineage>
        <taxon>Eukaryota</taxon>
        <taxon>Metazoa</taxon>
        <taxon>Ecdysozoa</taxon>
        <taxon>Arthropoda</taxon>
        <taxon>Crustacea</taxon>
        <taxon>Multicrustacea</taxon>
        <taxon>Malacostraca</taxon>
        <taxon>Eumalacostraca</taxon>
        <taxon>Eucarida</taxon>
        <taxon>Decapoda</taxon>
        <taxon>Pleocyemata</taxon>
        <taxon>Brachyura</taxon>
        <taxon>Eubrachyura</taxon>
        <taxon>Portunoidea</taxon>
        <taxon>Portunidae</taxon>
        <taxon>Portuninae</taxon>
        <taxon>Portunus</taxon>
    </lineage>
</organism>
<accession>A0A5B7IS66</accession>
<proteinExistence type="predicted"/>
<evidence type="ECO:0000313" key="3">
    <source>
        <dbReference type="Proteomes" id="UP000324222"/>
    </source>
</evidence>
<evidence type="ECO:0000256" key="1">
    <source>
        <dbReference type="SAM" id="MobiDB-lite"/>
    </source>
</evidence>
<feature type="region of interest" description="Disordered" evidence="1">
    <location>
        <begin position="1"/>
        <end position="83"/>
    </location>
</feature>
<dbReference type="Proteomes" id="UP000324222">
    <property type="component" value="Unassembled WGS sequence"/>
</dbReference>
<reference evidence="2 3" key="1">
    <citation type="submission" date="2019-05" db="EMBL/GenBank/DDBJ databases">
        <title>Another draft genome of Portunus trituberculatus and its Hox gene families provides insights of decapod evolution.</title>
        <authorList>
            <person name="Jeong J.-H."/>
            <person name="Song I."/>
            <person name="Kim S."/>
            <person name="Choi T."/>
            <person name="Kim D."/>
            <person name="Ryu S."/>
            <person name="Kim W."/>
        </authorList>
    </citation>
    <scope>NUCLEOTIDE SEQUENCE [LARGE SCALE GENOMIC DNA]</scope>
    <source>
        <tissue evidence="2">Muscle</tissue>
    </source>
</reference>
<dbReference type="AlphaFoldDB" id="A0A5B7IS66"/>
<name>A0A5B7IS66_PORTR</name>
<gene>
    <name evidence="2" type="ORF">E2C01_077703</name>
</gene>